<feature type="non-terminal residue" evidence="1">
    <location>
        <position position="46"/>
    </location>
</feature>
<sequence length="46" mass="5569">MAMYWREISVPWGESDPFGLVYYPRIVAWFNDTEHELFRTIGYPID</sequence>
<name>A0A382N5H6_9ZZZZ</name>
<proteinExistence type="predicted"/>
<dbReference type="Gene3D" id="3.10.129.10">
    <property type="entry name" value="Hotdog Thioesterase"/>
    <property type="match status" value="1"/>
</dbReference>
<reference evidence="1" key="1">
    <citation type="submission" date="2018-05" db="EMBL/GenBank/DDBJ databases">
        <authorList>
            <person name="Lanie J.A."/>
            <person name="Ng W.-L."/>
            <person name="Kazmierczak K.M."/>
            <person name="Andrzejewski T.M."/>
            <person name="Davidsen T.M."/>
            <person name="Wayne K.J."/>
            <person name="Tettelin H."/>
            <person name="Glass J.I."/>
            <person name="Rusch D."/>
            <person name="Podicherti R."/>
            <person name="Tsui H.-C.T."/>
            <person name="Winkler M.E."/>
        </authorList>
    </citation>
    <scope>NUCLEOTIDE SEQUENCE</scope>
</reference>
<organism evidence="1">
    <name type="scientific">marine metagenome</name>
    <dbReference type="NCBI Taxonomy" id="408172"/>
    <lineage>
        <taxon>unclassified sequences</taxon>
        <taxon>metagenomes</taxon>
        <taxon>ecological metagenomes</taxon>
    </lineage>
</organism>
<dbReference type="EMBL" id="UINC01098143">
    <property type="protein sequence ID" value="SVC56434.1"/>
    <property type="molecule type" value="Genomic_DNA"/>
</dbReference>
<dbReference type="InterPro" id="IPR029069">
    <property type="entry name" value="HotDog_dom_sf"/>
</dbReference>
<evidence type="ECO:0008006" key="2">
    <source>
        <dbReference type="Google" id="ProtNLM"/>
    </source>
</evidence>
<protein>
    <recommendedName>
        <fullName evidence="2">Thioesterase domain-containing protein</fullName>
    </recommendedName>
</protein>
<gene>
    <name evidence="1" type="ORF">METZ01_LOCUS309288</name>
</gene>
<accession>A0A382N5H6</accession>
<dbReference type="AlphaFoldDB" id="A0A382N5H6"/>
<evidence type="ECO:0000313" key="1">
    <source>
        <dbReference type="EMBL" id="SVC56434.1"/>
    </source>
</evidence>
<dbReference type="SUPFAM" id="SSF54637">
    <property type="entry name" value="Thioesterase/thiol ester dehydrase-isomerase"/>
    <property type="match status" value="1"/>
</dbReference>